<dbReference type="KEGG" id="fbr:FBFL15_2085"/>
<organism evidence="2 3">
    <name type="scientific">Flavobacterium branchiophilum (strain FL-15)</name>
    <dbReference type="NCBI Taxonomy" id="1034807"/>
    <lineage>
        <taxon>Bacteria</taxon>
        <taxon>Pseudomonadati</taxon>
        <taxon>Bacteroidota</taxon>
        <taxon>Flavobacteriia</taxon>
        <taxon>Flavobacteriales</taxon>
        <taxon>Flavobacteriaceae</taxon>
        <taxon>Flavobacterium</taxon>
    </lineage>
</organism>
<dbReference type="AlphaFoldDB" id="G2Z7V9"/>
<evidence type="ECO:0000256" key="1">
    <source>
        <dbReference type="SAM" id="Coils"/>
    </source>
</evidence>
<protein>
    <submittedName>
        <fullName evidence="2">Uncharacterized protein</fullName>
    </submittedName>
</protein>
<dbReference type="STRING" id="1034807.FBFL15_2085"/>
<dbReference type="EMBL" id="FQ859183">
    <property type="protein sequence ID" value="CCB70115.1"/>
    <property type="molecule type" value="Genomic_DNA"/>
</dbReference>
<keyword evidence="1" id="KW-0175">Coiled coil</keyword>
<accession>G2Z7V9</accession>
<evidence type="ECO:0000313" key="3">
    <source>
        <dbReference type="Proteomes" id="UP000009186"/>
    </source>
</evidence>
<feature type="coiled-coil region" evidence="1">
    <location>
        <begin position="19"/>
        <end position="96"/>
    </location>
</feature>
<dbReference type="HOGENOM" id="CLU_2329590_0_0_10"/>
<gene>
    <name evidence="2" type="ordered locus">FBFL15_2085</name>
</gene>
<name>G2Z7V9_FLABF</name>
<sequence length="98" mass="11624">MQMQRNQFSLSNEVQNQIFKKAKLESKNQKKEIELAQLKALQKTDDKNEKIQKNIDQVTAKIEKNKKKINKIEQDIALLTDRIKEKETRLEQLKKDSN</sequence>
<dbReference type="Proteomes" id="UP000009186">
    <property type="component" value="Chromosome"/>
</dbReference>
<evidence type="ECO:0000313" key="2">
    <source>
        <dbReference type="EMBL" id="CCB70115.1"/>
    </source>
</evidence>
<reference evidence="2 3" key="1">
    <citation type="journal article" date="2011" name="Appl. Environ. Microbiol.">
        <title>Complete genome sequence of the fish pathogen Flavobacterium branchiophilum.</title>
        <authorList>
            <consortium name="1:IP"/>
            <consortium name="Microbial Evolutionary Genomics,F-75015 Paris"/>
            <consortium name="France 2:CNRS"/>
            <consortium name="URA2171"/>
            <consortium name="F-75015 Paris,France 3:Unite de Virologie et Immunologie Mol."/>
            <consortium name="INRA,78352 Jouy en Josas Cedex"/>
            <consortium name="France. 4:Unite de Mathemathique"/>
            <consortium name="Informatique et Genome,INRA"/>
            <consortium name="78352 Jouy en Josas Cedex"/>
            <consortium name="France. 5:CEA/Genoscope"/>
            <consortium name="Evry"/>
            <consortium name="France"/>
            <person name="Touchon M."/>
            <person name="Barbier P."/>
            <person name="Bernardet J.F."/>
            <person name="Loux V."/>
            <person name="Vacherie B."/>
            <person name="Barbe V."/>
            <person name="Rocha E.P."/>
            <person name="Duchaud E."/>
        </authorList>
    </citation>
    <scope>NUCLEOTIDE SEQUENCE [LARGE SCALE GENOMIC DNA]</scope>
    <source>
        <strain evidence="2 3">FL-15</strain>
    </source>
</reference>
<proteinExistence type="predicted"/>
<keyword evidence="3" id="KW-1185">Reference proteome</keyword>